<dbReference type="InterPro" id="IPR036138">
    <property type="entry name" value="PBP_dimer_sf"/>
</dbReference>
<comment type="subcellular location">
    <subcellularLocation>
        <location evidence="2">Cell membrane</location>
    </subcellularLocation>
    <subcellularLocation>
        <location evidence="1">Membrane</location>
        <topology evidence="1">Single-pass membrane protein</topology>
    </subcellularLocation>
</comment>
<sequence>MFGEDDIVRSHKARADLIFNIVIGCFVIILIRLWYLQVYKGDEFYKFSVQNRLRRETVKAPRGMIFSRNNQLLVQNVPRFDAIIIPQYLTNKKETLKKLSNILDLTEKKIKHILRKNSYQARYRPIIIKKNISRKEVAVIETENSKMPGVRVHTFISREYSDKEVGSHALGYISEISRKQLPIYRERDDYPYKLGDFIGQAGIEKQFDLKLRGTDGYQFMEVDARGRMTRLIKGKNLFAGIENKAAKPGNNIRLTIDRDMQRTAYKALEGKVGSVVAVDVNTGEVLAMVSRPSFDPTEFSKGLSAKYWRKLSQDEFKPMTDRTIQEHYSPGSTFKTFTAIAALEEKIVRPEQEVHCPPTFRLGRRVFHDWRRGGHGLTNVYKSLRRSVDVYFYKIATKLDIDILTRYAKQFGFSSKTGISLPREIPGLLPTKEWKLKKTGEPWQKGETLSCAIGQSYVLATPLQLSLAYATIANGGKLFKPYLIKEIFSSDGTIIKKFQPSLVNEVTVSQETLNHVKKGLYQVVNHRKGTAWWYRGRGLSMAGKTGTSQVRSMTKKELFSKCENMPYKDRHHGIFVGYAPFDNPQIAVAAVVEHGCHGSSAAAPVVRDIVTTYMKKYQTKFYEEQAAKDKAHATKLYLREKRRREELKKKKDLLESQG</sequence>
<keyword evidence="5" id="KW-0121">Carboxypeptidase</keyword>
<dbReference type="PANTHER" id="PTHR30627:SF2">
    <property type="entry name" value="PEPTIDOGLYCAN D,D-TRANSPEPTIDASE MRDA"/>
    <property type="match status" value="1"/>
</dbReference>
<evidence type="ECO:0000256" key="12">
    <source>
        <dbReference type="ARBA" id="ARBA00023136"/>
    </source>
</evidence>
<keyword evidence="10" id="KW-0573">Peptidoglycan synthesis</keyword>
<dbReference type="SUPFAM" id="SSF56601">
    <property type="entry name" value="beta-lactamase/transpeptidase-like"/>
    <property type="match status" value="1"/>
</dbReference>
<evidence type="ECO:0000256" key="6">
    <source>
        <dbReference type="ARBA" id="ARBA00022670"/>
    </source>
</evidence>
<feature type="domain" description="Penicillin-binding protein dimerisation" evidence="17">
    <location>
        <begin position="58"/>
        <end position="230"/>
    </location>
</feature>
<accession>A0A1Y5F9M9</accession>
<gene>
    <name evidence="18" type="ORF">A9Q84_07585</name>
</gene>
<keyword evidence="11 15" id="KW-1133">Transmembrane helix</keyword>
<dbReference type="EMBL" id="MAAO01000006">
    <property type="protein sequence ID" value="OUR96211.1"/>
    <property type="molecule type" value="Genomic_DNA"/>
</dbReference>
<dbReference type="Proteomes" id="UP000196531">
    <property type="component" value="Unassembled WGS sequence"/>
</dbReference>
<comment type="caution">
    <text evidence="18">The sequence shown here is derived from an EMBL/GenBank/DDBJ whole genome shotgun (WGS) entry which is preliminary data.</text>
</comment>
<dbReference type="SUPFAM" id="SSF56519">
    <property type="entry name" value="Penicillin binding protein dimerisation domain"/>
    <property type="match status" value="1"/>
</dbReference>
<keyword evidence="8" id="KW-0378">Hydrolase</keyword>
<dbReference type="Gene3D" id="3.90.1310.10">
    <property type="entry name" value="Penicillin-binding protein 2a (Domain 2)"/>
    <property type="match status" value="1"/>
</dbReference>
<dbReference type="Gene3D" id="3.40.710.10">
    <property type="entry name" value="DD-peptidase/beta-lactamase superfamily"/>
    <property type="match status" value="1"/>
</dbReference>
<protein>
    <submittedName>
        <fullName evidence="18">Penicillin-binding protein 2</fullName>
    </submittedName>
</protein>
<keyword evidence="13" id="KW-0961">Cell wall biogenesis/degradation</keyword>
<keyword evidence="12 15" id="KW-0472">Membrane</keyword>
<dbReference type="InterPro" id="IPR050515">
    <property type="entry name" value="Beta-lactam/transpept"/>
</dbReference>
<name>A0A1Y5F9M9_9BACT</name>
<evidence type="ECO:0000256" key="10">
    <source>
        <dbReference type="ARBA" id="ARBA00022984"/>
    </source>
</evidence>
<dbReference type="FunFam" id="3.40.710.10:FF:000024">
    <property type="entry name" value="Penicillin-binding protein 2"/>
    <property type="match status" value="1"/>
</dbReference>
<evidence type="ECO:0000256" key="11">
    <source>
        <dbReference type="ARBA" id="ARBA00022989"/>
    </source>
</evidence>
<evidence type="ECO:0000256" key="1">
    <source>
        <dbReference type="ARBA" id="ARBA00004167"/>
    </source>
</evidence>
<evidence type="ECO:0000256" key="15">
    <source>
        <dbReference type="SAM" id="Phobius"/>
    </source>
</evidence>
<evidence type="ECO:0000259" key="16">
    <source>
        <dbReference type="Pfam" id="PF00905"/>
    </source>
</evidence>
<feature type="coiled-coil region" evidence="14">
    <location>
        <begin position="89"/>
        <end position="116"/>
    </location>
</feature>
<evidence type="ECO:0000256" key="8">
    <source>
        <dbReference type="ARBA" id="ARBA00022801"/>
    </source>
</evidence>
<feature type="domain" description="Penicillin-binding protein transpeptidase" evidence="16">
    <location>
        <begin position="273"/>
        <end position="610"/>
    </location>
</feature>
<dbReference type="InterPro" id="IPR001460">
    <property type="entry name" value="PCN-bd_Tpept"/>
</dbReference>
<dbReference type="GO" id="GO:0008658">
    <property type="term" value="F:penicillin binding"/>
    <property type="evidence" value="ECO:0007669"/>
    <property type="project" value="InterPro"/>
</dbReference>
<evidence type="ECO:0000256" key="7">
    <source>
        <dbReference type="ARBA" id="ARBA00022692"/>
    </source>
</evidence>
<organism evidence="18 19">
    <name type="scientific">Halobacteriovorax marinus</name>
    <dbReference type="NCBI Taxonomy" id="97084"/>
    <lineage>
        <taxon>Bacteria</taxon>
        <taxon>Pseudomonadati</taxon>
        <taxon>Bdellovibrionota</taxon>
        <taxon>Bacteriovoracia</taxon>
        <taxon>Bacteriovoracales</taxon>
        <taxon>Halobacteriovoraceae</taxon>
        <taxon>Halobacteriovorax</taxon>
    </lineage>
</organism>
<dbReference type="GO" id="GO:0009252">
    <property type="term" value="P:peptidoglycan biosynthetic process"/>
    <property type="evidence" value="ECO:0007669"/>
    <property type="project" value="UniProtKB-KW"/>
</dbReference>
<dbReference type="GO" id="GO:0071555">
    <property type="term" value="P:cell wall organization"/>
    <property type="evidence" value="ECO:0007669"/>
    <property type="project" value="UniProtKB-KW"/>
</dbReference>
<evidence type="ECO:0000256" key="13">
    <source>
        <dbReference type="ARBA" id="ARBA00023316"/>
    </source>
</evidence>
<keyword evidence="14" id="KW-0175">Coiled coil</keyword>
<evidence type="ECO:0000256" key="14">
    <source>
        <dbReference type="SAM" id="Coils"/>
    </source>
</evidence>
<evidence type="ECO:0000256" key="5">
    <source>
        <dbReference type="ARBA" id="ARBA00022645"/>
    </source>
</evidence>
<evidence type="ECO:0000256" key="9">
    <source>
        <dbReference type="ARBA" id="ARBA00022960"/>
    </source>
</evidence>
<dbReference type="Pfam" id="PF03717">
    <property type="entry name" value="PBP_dimer"/>
    <property type="match status" value="1"/>
</dbReference>
<dbReference type="AlphaFoldDB" id="A0A1Y5F9M9"/>
<dbReference type="GO" id="GO:0006508">
    <property type="term" value="P:proteolysis"/>
    <property type="evidence" value="ECO:0007669"/>
    <property type="project" value="UniProtKB-KW"/>
</dbReference>
<evidence type="ECO:0000256" key="3">
    <source>
        <dbReference type="ARBA" id="ARBA00022475"/>
    </source>
</evidence>
<dbReference type="NCBIfam" id="TIGR03423">
    <property type="entry name" value="pbp2_mrdA"/>
    <property type="match status" value="1"/>
</dbReference>
<keyword evidence="7 15" id="KW-0812">Transmembrane</keyword>
<dbReference type="InterPro" id="IPR005311">
    <property type="entry name" value="PBP_dimer"/>
</dbReference>
<evidence type="ECO:0000313" key="19">
    <source>
        <dbReference type="Proteomes" id="UP000196531"/>
    </source>
</evidence>
<evidence type="ECO:0000313" key="18">
    <source>
        <dbReference type="EMBL" id="OUR96211.1"/>
    </source>
</evidence>
<evidence type="ECO:0000259" key="17">
    <source>
        <dbReference type="Pfam" id="PF03717"/>
    </source>
</evidence>
<evidence type="ECO:0000256" key="2">
    <source>
        <dbReference type="ARBA" id="ARBA00004236"/>
    </source>
</evidence>
<dbReference type="GO" id="GO:0071972">
    <property type="term" value="F:peptidoglycan L,D-transpeptidase activity"/>
    <property type="evidence" value="ECO:0007669"/>
    <property type="project" value="TreeGrafter"/>
</dbReference>
<keyword evidence="3" id="KW-1003">Cell membrane</keyword>
<reference evidence="19" key="1">
    <citation type="journal article" date="2017" name="Proc. Natl. Acad. Sci. U.S.A.">
        <title>Simulation of Deepwater Horizon oil plume reveals substrate specialization within a complex community of hydrocarbon-degraders.</title>
        <authorList>
            <person name="Hu P."/>
            <person name="Dubinsky E.A."/>
            <person name="Probst A.J."/>
            <person name="Wang J."/>
            <person name="Sieber C.M.K."/>
            <person name="Tom L.M."/>
            <person name="Gardinali P."/>
            <person name="Banfield J.F."/>
            <person name="Atlas R.M."/>
            <person name="Andersen G.L."/>
        </authorList>
    </citation>
    <scope>NUCLEOTIDE SEQUENCE [LARGE SCALE GENOMIC DNA]</scope>
</reference>
<dbReference type="Pfam" id="PF00905">
    <property type="entry name" value="Transpeptidase"/>
    <property type="match status" value="1"/>
</dbReference>
<dbReference type="GO" id="GO:0009002">
    <property type="term" value="F:serine-type D-Ala-D-Ala carboxypeptidase activity"/>
    <property type="evidence" value="ECO:0007669"/>
    <property type="project" value="InterPro"/>
</dbReference>
<keyword evidence="4" id="KW-0997">Cell inner membrane</keyword>
<dbReference type="InterPro" id="IPR017790">
    <property type="entry name" value="Penicillin-binding_protein_2"/>
</dbReference>
<dbReference type="InterPro" id="IPR012338">
    <property type="entry name" value="Beta-lactam/transpept-like"/>
</dbReference>
<feature type="transmembrane region" description="Helical" evidence="15">
    <location>
        <begin position="17"/>
        <end position="36"/>
    </location>
</feature>
<dbReference type="GO" id="GO:0008360">
    <property type="term" value="P:regulation of cell shape"/>
    <property type="evidence" value="ECO:0007669"/>
    <property type="project" value="UniProtKB-KW"/>
</dbReference>
<keyword evidence="9" id="KW-0133">Cell shape</keyword>
<keyword evidence="6" id="KW-0645">Protease</keyword>
<dbReference type="GO" id="GO:0005886">
    <property type="term" value="C:plasma membrane"/>
    <property type="evidence" value="ECO:0007669"/>
    <property type="project" value="UniProtKB-SubCell"/>
</dbReference>
<proteinExistence type="predicted"/>
<evidence type="ECO:0000256" key="4">
    <source>
        <dbReference type="ARBA" id="ARBA00022519"/>
    </source>
</evidence>
<dbReference type="PANTHER" id="PTHR30627">
    <property type="entry name" value="PEPTIDOGLYCAN D,D-TRANSPEPTIDASE"/>
    <property type="match status" value="1"/>
</dbReference>